<dbReference type="Proteomes" id="UP001153269">
    <property type="component" value="Unassembled WGS sequence"/>
</dbReference>
<dbReference type="EMBL" id="CADEAL010000292">
    <property type="protein sequence ID" value="CAB1417927.1"/>
    <property type="molecule type" value="Genomic_DNA"/>
</dbReference>
<organism evidence="1 2">
    <name type="scientific">Pleuronectes platessa</name>
    <name type="common">European plaice</name>
    <dbReference type="NCBI Taxonomy" id="8262"/>
    <lineage>
        <taxon>Eukaryota</taxon>
        <taxon>Metazoa</taxon>
        <taxon>Chordata</taxon>
        <taxon>Craniata</taxon>
        <taxon>Vertebrata</taxon>
        <taxon>Euteleostomi</taxon>
        <taxon>Actinopterygii</taxon>
        <taxon>Neopterygii</taxon>
        <taxon>Teleostei</taxon>
        <taxon>Neoteleostei</taxon>
        <taxon>Acanthomorphata</taxon>
        <taxon>Carangaria</taxon>
        <taxon>Pleuronectiformes</taxon>
        <taxon>Pleuronectoidei</taxon>
        <taxon>Pleuronectidae</taxon>
        <taxon>Pleuronectes</taxon>
    </lineage>
</organism>
<reference evidence="1" key="1">
    <citation type="submission" date="2020-03" db="EMBL/GenBank/DDBJ databases">
        <authorList>
            <person name="Weist P."/>
        </authorList>
    </citation>
    <scope>NUCLEOTIDE SEQUENCE</scope>
</reference>
<sequence>MRGYLMRNSTPPFGRKVASVIADEGLDQQLNYCPDSSPCLPSCLPACLLTCLPVYYQPACLHYWRSITQGGEWSEVRCLGGDSAVRTERGGRGGTGGAGRRRGSFNSSRASQWISYINSLTGTDVALLWNQLPLGVLESLRYWVCTENYGAILLC</sequence>
<accession>A0A9N7TSC9</accession>
<proteinExistence type="predicted"/>
<comment type="caution">
    <text evidence="1">The sequence shown here is derived from an EMBL/GenBank/DDBJ whole genome shotgun (WGS) entry which is preliminary data.</text>
</comment>
<name>A0A9N7TSC9_PLEPL</name>
<protein>
    <submittedName>
        <fullName evidence="1">Uncharacterized protein</fullName>
    </submittedName>
</protein>
<evidence type="ECO:0000313" key="1">
    <source>
        <dbReference type="EMBL" id="CAB1417927.1"/>
    </source>
</evidence>
<gene>
    <name evidence="1" type="ORF">PLEPLA_LOCUS5749</name>
</gene>
<dbReference type="AlphaFoldDB" id="A0A9N7TSC9"/>
<keyword evidence="2" id="KW-1185">Reference proteome</keyword>
<evidence type="ECO:0000313" key="2">
    <source>
        <dbReference type="Proteomes" id="UP001153269"/>
    </source>
</evidence>